<keyword evidence="1" id="KW-1133">Transmembrane helix</keyword>
<accession>A0A367IMS9</accession>
<evidence type="ECO:0000313" key="2">
    <source>
        <dbReference type="EMBL" id="RCH78997.1"/>
    </source>
</evidence>
<feature type="non-terminal residue" evidence="2">
    <location>
        <position position="55"/>
    </location>
</feature>
<dbReference type="EMBL" id="PJQM01006852">
    <property type="protein sequence ID" value="RCH78997.1"/>
    <property type="molecule type" value="Genomic_DNA"/>
</dbReference>
<reference evidence="2 3" key="1">
    <citation type="journal article" date="2018" name="G3 (Bethesda)">
        <title>Phylogenetic and Phylogenomic Definition of Rhizopus Species.</title>
        <authorList>
            <person name="Gryganskyi A.P."/>
            <person name="Golan J."/>
            <person name="Dolatabadi S."/>
            <person name="Mondo S."/>
            <person name="Robb S."/>
            <person name="Idnurm A."/>
            <person name="Muszewska A."/>
            <person name="Steczkiewicz K."/>
            <person name="Masonjones S."/>
            <person name="Liao H.L."/>
            <person name="Gajdeczka M.T."/>
            <person name="Anike F."/>
            <person name="Vuek A."/>
            <person name="Anishchenko I.M."/>
            <person name="Voigt K."/>
            <person name="de Hoog G.S."/>
            <person name="Smith M.E."/>
            <person name="Heitman J."/>
            <person name="Vilgalys R."/>
            <person name="Stajich J.E."/>
        </authorList>
    </citation>
    <scope>NUCLEOTIDE SEQUENCE [LARGE SCALE GENOMIC DNA]</scope>
    <source>
        <strain evidence="2 3">LSU 92-RS-03</strain>
    </source>
</reference>
<proteinExistence type="predicted"/>
<name>A0A367IMS9_RHIST</name>
<keyword evidence="1" id="KW-0472">Membrane</keyword>
<gene>
    <name evidence="2" type="ORF">CU098_008030</name>
</gene>
<sequence>MAEGLKMDPSIERWAHLRENTHLYYSFNKRNTRKSLLWGILIPVGLTLISYQTDV</sequence>
<keyword evidence="1" id="KW-0812">Transmembrane</keyword>
<evidence type="ECO:0000313" key="3">
    <source>
        <dbReference type="Proteomes" id="UP000253551"/>
    </source>
</evidence>
<organism evidence="2 3">
    <name type="scientific">Rhizopus stolonifer</name>
    <name type="common">Rhizopus nigricans</name>
    <dbReference type="NCBI Taxonomy" id="4846"/>
    <lineage>
        <taxon>Eukaryota</taxon>
        <taxon>Fungi</taxon>
        <taxon>Fungi incertae sedis</taxon>
        <taxon>Mucoromycota</taxon>
        <taxon>Mucoromycotina</taxon>
        <taxon>Mucoromycetes</taxon>
        <taxon>Mucorales</taxon>
        <taxon>Mucorineae</taxon>
        <taxon>Rhizopodaceae</taxon>
        <taxon>Rhizopus</taxon>
    </lineage>
</organism>
<dbReference type="PANTHER" id="PTHR39476:SF1">
    <property type="entry name" value="NADH DEHYDROGENASE [UBIQUINONE] 1 BETA SUBCOMPLEX SUBUNIT 4"/>
    <property type="match status" value="1"/>
</dbReference>
<dbReference type="AlphaFoldDB" id="A0A367IMS9"/>
<comment type="caution">
    <text evidence="2">The sequence shown here is derived from an EMBL/GenBank/DDBJ whole genome shotgun (WGS) entry which is preliminary data.</text>
</comment>
<dbReference type="Proteomes" id="UP000253551">
    <property type="component" value="Unassembled WGS sequence"/>
</dbReference>
<dbReference type="PANTHER" id="PTHR39476">
    <property type="entry name" value="NADH:UBIQUINONE OXIDOREDUCTASE 6.6KD SUBUNIT"/>
    <property type="match status" value="1"/>
</dbReference>
<dbReference type="OrthoDB" id="15108at2759"/>
<evidence type="ECO:0008006" key="4">
    <source>
        <dbReference type="Google" id="ProtNLM"/>
    </source>
</evidence>
<feature type="transmembrane region" description="Helical" evidence="1">
    <location>
        <begin position="36"/>
        <end position="53"/>
    </location>
</feature>
<protein>
    <recommendedName>
        <fullName evidence="4">Complex I-B15</fullName>
    </recommendedName>
</protein>
<evidence type="ECO:0000256" key="1">
    <source>
        <dbReference type="SAM" id="Phobius"/>
    </source>
</evidence>
<keyword evidence="3" id="KW-1185">Reference proteome</keyword>